<protein>
    <submittedName>
        <fullName evidence="1">Uncharacterized protein</fullName>
    </submittedName>
</protein>
<evidence type="ECO:0000313" key="2">
    <source>
        <dbReference type="Proteomes" id="UP000183766"/>
    </source>
</evidence>
<organism evidence="1 2">
    <name type="scientific">Bacteroides xylanisolvens</name>
    <dbReference type="NCBI Taxonomy" id="371601"/>
    <lineage>
        <taxon>Bacteria</taxon>
        <taxon>Pseudomonadati</taxon>
        <taxon>Bacteroidota</taxon>
        <taxon>Bacteroidia</taxon>
        <taxon>Bacteroidales</taxon>
        <taxon>Bacteroidaceae</taxon>
        <taxon>Bacteroides</taxon>
    </lineage>
</organism>
<dbReference type="Proteomes" id="UP000183766">
    <property type="component" value="Unassembled WGS sequence"/>
</dbReference>
<dbReference type="AlphaFoldDB" id="A0A1I4QCV1"/>
<sequence length="335" mass="36326">MVHLQVQGGKAAEMPEVSVFRHLVKISRPAQPVQYADVEGGLTFPKLECLQHLPVSGEVGEHVALHGGLASPQDVRPEEFRLGRDETAPVIRGEHPAALPRLFHQPCVVRTEIIDAQFVGIPVYRTEEVVRIILEIALCPLQSPACVIEEQHALSGLYSREHTVAGILLADPVEVVVGFQQPARPPVVECPFKLADNKVPAVGPPVGVGRFMDKSDIPQPLVVVGGPCTSVNYIPHKGFHLVAIFTGGLDAVDPFLGQVGPFQLSSDLTETELPEPAVQVIYVRRQHPAVFQLVPAVQYESNIHGGTVLIYNFLPEGFRPALFLFSDASSRCPAG</sequence>
<proteinExistence type="predicted"/>
<accession>A0A1I4QCV1</accession>
<evidence type="ECO:0000313" key="1">
    <source>
        <dbReference type="EMBL" id="SFM37867.1"/>
    </source>
</evidence>
<dbReference type="EMBL" id="FOUM01000004">
    <property type="protein sequence ID" value="SFM37867.1"/>
    <property type="molecule type" value="Genomic_DNA"/>
</dbReference>
<reference evidence="2" key="1">
    <citation type="submission" date="2016-10" db="EMBL/GenBank/DDBJ databases">
        <authorList>
            <person name="Varghese N."/>
            <person name="Submissions S."/>
        </authorList>
    </citation>
    <scope>NUCLEOTIDE SEQUENCE [LARGE SCALE GENOMIC DNA]</scope>
    <source>
        <strain evidence="2">NLAE-zl-C202</strain>
    </source>
</reference>
<gene>
    <name evidence="1" type="ORF">SAMN05216250_10465</name>
</gene>
<name>A0A1I4QCV1_9BACE</name>